<dbReference type="STRING" id="309807.SRU_2867"/>
<dbReference type="KEGG" id="sru:SRU_2867"/>
<dbReference type="EMBL" id="CP000159">
    <property type="protein sequence ID" value="ABC45355.1"/>
    <property type="molecule type" value="Genomic_DNA"/>
</dbReference>
<accession>Q2RYM5</accession>
<dbReference type="EnsemblBacteria" id="ABC45355">
    <property type="protein sequence ID" value="ABC45355"/>
    <property type="gene ID" value="SRU_2867"/>
</dbReference>
<dbReference type="HOGENOM" id="CLU_173136_0_0_10"/>
<dbReference type="OrthoDB" id="963481at2"/>
<dbReference type="eggNOG" id="ENOG5033IPG">
    <property type="taxonomic scope" value="Bacteria"/>
</dbReference>
<evidence type="ECO:0000313" key="1">
    <source>
        <dbReference type="EMBL" id="ABC45355.1"/>
    </source>
</evidence>
<reference evidence="1 2" key="1">
    <citation type="journal article" date="2005" name="Proc. Natl. Acad. Sci. U.S.A.">
        <title>The genome of Salinibacter ruber: convergence and gene exchange among hyperhalophilic bacteria and archaea.</title>
        <authorList>
            <person name="Mongodin E.F."/>
            <person name="Nelson K.E."/>
            <person name="Daugherty S."/>
            <person name="Deboy R.T."/>
            <person name="Wister J."/>
            <person name="Khouri H."/>
            <person name="Weidman J."/>
            <person name="Walsh D.A."/>
            <person name="Papke R.T."/>
            <person name="Sanchez Perez G."/>
            <person name="Sharma A.K."/>
            <person name="Nesbo C.L."/>
            <person name="MacLeod D."/>
            <person name="Bapteste E."/>
            <person name="Doolittle W.F."/>
            <person name="Charlebois R.L."/>
            <person name="Legault B."/>
            <person name="Rodriguez-Valera F."/>
        </authorList>
    </citation>
    <scope>NUCLEOTIDE SEQUENCE [LARGE SCALE GENOMIC DNA]</scope>
    <source>
        <strain evidence="2">DSM 13855 / CECT 5946 / M31</strain>
    </source>
</reference>
<protein>
    <submittedName>
        <fullName evidence="1">Uncharacterized protein</fullName>
    </submittedName>
</protein>
<evidence type="ECO:0000313" key="2">
    <source>
        <dbReference type="Proteomes" id="UP000008674"/>
    </source>
</evidence>
<gene>
    <name evidence="1" type="ordered locus">SRU_2867</name>
</gene>
<dbReference type="Proteomes" id="UP000008674">
    <property type="component" value="Chromosome"/>
</dbReference>
<organism evidence="1 2">
    <name type="scientific">Salinibacter ruber (strain DSM 13855 / M31)</name>
    <dbReference type="NCBI Taxonomy" id="309807"/>
    <lineage>
        <taxon>Bacteria</taxon>
        <taxon>Pseudomonadati</taxon>
        <taxon>Rhodothermota</taxon>
        <taxon>Rhodothermia</taxon>
        <taxon>Rhodothermales</taxon>
        <taxon>Salinibacteraceae</taxon>
        <taxon>Salinibacter</taxon>
    </lineage>
</organism>
<keyword evidence="2" id="KW-1185">Reference proteome</keyword>
<dbReference type="AlphaFoldDB" id="Q2RYM5"/>
<name>Q2RYM5_SALRD</name>
<sequence length="121" mass="13611">MRPHPLINPVSGLMPDVDAFLDALRDEVTDLARTHLQEMQEAALEDGEAFLNQTQDDLKRWGRLLEQGELSREEFESLVRGQKDVAEMEALKQAGLAAVRAEQFRDALIDRIVGTASRILL</sequence>
<proteinExistence type="predicted"/>